<evidence type="ECO:0000259" key="16">
    <source>
        <dbReference type="SMART" id="SM00904"/>
    </source>
</evidence>
<dbReference type="EMBL" id="SLXL01000002">
    <property type="protein sequence ID" value="TCP26409.1"/>
    <property type="molecule type" value="Genomic_DNA"/>
</dbReference>
<dbReference type="Gene3D" id="2.40.30.30">
    <property type="entry name" value="Riboflavin kinase-like"/>
    <property type="match status" value="1"/>
</dbReference>
<keyword evidence="9 15" id="KW-0418">Kinase</keyword>
<dbReference type="GO" id="GO:0005524">
    <property type="term" value="F:ATP binding"/>
    <property type="evidence" value="ECO:0007669"/>
    <property type="project" value="UniProtKB-UniRule"/>
</dbReference>
<comment type="caution">
    <text evidence="17">The sequence shown here is derived from an EMBL/GenBank/DDBJ whole genome shotgun (WGS) entry which is preliminary data.</text>
</comment>
<comment type="pathway">
    <text evidence="3 15">Cofactor biosynthesis; FMN biosynthesis; FMN from riboflavin (ATP route): step 1/1.</text>
</comment>
<evidence type="ECO:0000313" key="18">
    <source>
        <dbReference type="Proteomes" id="UP000295733"/>
    </source>
</evidence>
<dbReference type="InterPro" id="IPR023468">
    <property type="entry name" value="Riboflavin_kinase"/>
</dbReference>
<evidence type="ECO:0000256" key="4">
    <source>
        <dbReference type="ARBA" id="ARBA00022630"/>
    </source>
</evidence>
<evidence type="ECO:0000256" key="15">
    <source>
        <dbReference type="PIRNR" id="PIRNR004491"/>
    </source>
</evidence>
<evidence type="ECO:0000256" key="11">
    <source>
        <dbReference type="ARBA" id="ARBA00022840"/>
    </source>
</evidence>
<dbReference type="EC" id="2.7.7.2" evidence="15"/>
<dbReference type="CDD" id="cd02064">
    <property type="entry name" value="FAD_synthetase_N"/>
    <property type="match status" value="1"/>
</dbReference>
<comment type="catalytic activity">
    <reaction evidence="14 15">
        <text>FMN + ATP + H(+) = FAD + diphosphate</text>
        <dbReference type="Rhea" id="RHEA:17237"/>
        <dbReference type="ChEBI" id="CHEBI:15378"/>
        <dbReference type="ChEBI" id="CHEBI:30616"/>
        <dbReference type="ChEBI" id="CHEBI:33019"/>
        <dbReference type="ChEBI" id="CHEBI:57692"/>
        <dbReference type="ChEBI" id="CHEBI:58210"/>
        <dbReference type="EC" id="2.7.7.2"/>
    </reaction>
</comment>
<keyword evidence="18" id="KW-1185">Reference proteome</keyword>
<dbReference type="Pfam" id="PF06574">
    <property type="entry name" value="FAD_syn"/>
    <property type="match status" value="1"/>
</dbReference>
<dbReference type="NCBIfam" id="NF004160">
    <property type="entry name" value="PRK05627.1-3"/>
    <property type="match status" value="1"/>
</dbReference>
<dbReference type="PANTHER" id="PTHR22749">
    <property type="entry name" value="RIBOFLAVIN KINASE/FMN ADENYLYLTRANSFERASE"/>
    <property type="match status" value="1"/>
</dbReference>
<protein>
    <recommendedName>
        <fullName evidence="15">Riboflavin biosynthesis protein</fullName>
    </recommendedName>
    <domain>
        <recommendedName>
            <fullName evidence="15">Riboflavin kinase</fullName>
            <ecNumber evidence="15">2.7.1.26</ecNumber>
        </recommendedName>
        <alternativeName>
            <fullName evidence="15">Flavokinase</fullName>
        </alternativeName>
    </domain>
    <domain>
        <recommendedName>
            <fullName evidence="15">FMN adenylyltransferase</fullName>
            <ecNumber evidence="15">2.7.7.2</ecNumber>
        </recommendedName>
        <alternativeName>
            <fullName evidence="15">FAD pyrophosphorylase</fullName>
        </alternativeName>
        <alternativeName>
            <fullName evidence="15">FAD synthase</fullName>
        </alternativeName>
    </domain>
</protein>
<dbReference type="GO" id="GO:0009231">
    <property type="term" value="P:riboflavin biosynthetic process"/>
    <property type="evidence" value="ECO:0007669"/>
    <property type="project" value="InterPro"/>
</dbReference>
<gene>
    <name evidence="17" type="ORF">EV656_102375</name>
</gene>
<dbReference type="PANTHER" id="PTHR22749:SF6">
    <property type="entry name" value="RIBOFLAVIN KINASE"/>
    <property type="match status" value="1"/>
</dbReference>
<evidence type="ECO:0000256" key="1">
    <source>
        <dbReference type="ARBA" id="ARBA00002121"/>
    </source>
</evidence>
<dbReference type="InterPro" id="IPR023465">
    <property type="entry name" value="Riboflavin_kinase_dom_sf"/>
</dbReference>
<dbReference type="SUPFAM" id="SSF52374">
    <property type="entry name" value="Nucleotidylyl transferase"/>
    <property type="match status" value="1"/>
</dbReference>
<proteinExistence type="inferred from homology"/>
<dbReference type="NCBIfam" id="TIGR00083">
    <property type="entry name" value="ribF"/>
    <property type="match status" value="1"/>
</dbReference>
<keyword evidence="7 15" id="KW-0548">Nucleotidyltransferase</keyword>
<evidence type="ECO:0000256" key="13">
    <source>
        <dbReference type="ARBA" id="ARBA00047880"/>
    </source>
</evidence>
<keyword evidence="6 15" id="KW-0808">Transferase</keyword>
<dbReference type="InterPro" id="IPR015865">
    <property type="entry name" value="Riboflavin_kinase_bac/euk"/>
</dbReference>
<dbReference type="Gene3D" id="3.40.50.620">
    <property type="entry name" value="HUPs"/>
    <property type="match status" value="1"/>
</dbReference>
<dbReference type="AlphaFoldDB" id="A0A4R2NW77"/>
<keyword evidence="4 15" id="KW-0285">Flavoprotein</keyword>
<comment type="function">
    <text evidence="1">Catalyzes the phosphorylation of riboflavin to FMN followed by the adenylation of FMN to FAD.</text>
</comment>
<keyword evidence="11 15" id="KW-0067">ATP-binding</keyword>
<dbReference type="InterPro" id="IPR002606">
    <property type="entry name" value="Riboflavin_kinase_bac"/>
</dbReference>
<dbReference type="RefSeq" id="WP_132600406.1">
    <property type="nucleotide sequence ID" value="NZ_NRRP01000008.1"/>
</dbReference>
<keyword evidence="10 15" id="KW-0274">FAD</keyword>
<feature type="domain" description="Riboflavin kinase" evidence="16">
    <location>
        <begin position="183"/>
        <end position="310"/>
    </location>
</feature>
<reference evidence="17 18" key="1">
    <citation type="submission" date="2019-03" db="EMBL/GenBank/DDBJ databases">
        <title>Genomic Encyclopedia of Type Strains, Phase IV (KMG-IV): sequencing the most valuable type-strain genomes for metagenomic binning, comparative biology and taxonomic classification.</title>
        <authorList>
            <person name="Goeker M."/>
        </authorList>
    </citation>
    <scope>NUCLEOTIDE SEQUENCE [LARGE SCALE GENOMIC DNA]</scope>
    <source>
        <strain evidence="17 18">DSM 2781</strain>
    </source>
</reference>
<dbReference type="InterPro" id="IPR014729">
    <property type="entry name" value="Rossmann-like_a/b/a_fold"/>
</dbReference>
<dbReference type="Proteomes" id="UP000295733">
    <property type="component" value="Unassembled WGS sequence"/>
</dbReference>
<comment type="similarity">
    <text evidence="15">Belongs to the ribF family.</text>
</comment>
<dbReference type="SMART" id="SM00904">
    <property type="entry name" value="Flavokinase"/>
    <property type="match status" value="1"/>
</dbReference>
<dbReference type="UniPathway" id="UPA00277">
    <property type="reaction ID" value="UER00407"/>
</dbReference>
<evidence type="ECO:0000256" key="2">
    <source>
        <dbReference type="ARBA" id="ARBA00004726"/>
    </source>
</evidence>
<dbReference type="UniPathway" id="UPA00276">
    <property type="reaction ID" value="UER00406"/>
</dbReference>
<evidence type="ECO:0000256" key="7">
    <source>
        <dbReference type="ARBA" id="ARBA00022695"/>
    </source>
</evidence>
<dbReference type="PIRSF" id="PIRSF004491">
    <property type="entry name" value="FAD_Synth"/>
    <property type="match status" value="1"/>
</dbReference>
<evidence type="ECO:0000256" key="10">
    <source>
        <dbReference type="ARBA" id="ARBA00022827"/>
    </source>
</evidence>
<dbReference type="GO" id="GO:0009398">
    <property type="term" value="P:FMN biosynthetic process"/>
    <property type="evidence" value="ECO:0007669"/>
    <property type="project" value="UniProtKB-UniRule"/>
</dbReference>
<evidence type="ECO:0000256" key="12">
    <source>
        <dbReference type="ARBA" id="ARBA00023268"/>
    </source>
</evidence>
<dbReference type="GO" id="GO:0006747">
    <property type="term" value="P:FAD biosynthetic process"/>
    <property type="evidence" value="ECO:0007669"/>
    <property type="project" value="UniProtKB-UniRule"/>
</dbReference>
<dbReference type="EC" id="2.7.1.26" evidence="15"/>
<dbReference type="GO" id="GO:0008531">
    <property type="term" value="F:riboflavin kinase activity"/>
    <property type="evidence" value="ECO:0007669"/>
    <property type="project" value="UniProtKB-UniRule"/>
</dbReference>
<evidence type="ECO:0000256" key="6">
    <source>
        <dbReference type="ARBA" id="ARBA00022679"/>
    </source>
</evidence>
<sequence length="319" mass="34681">MQTFTTWTGPAEGERGAVAAIGNFDGVHLGHRVVIDAARTEARKRNAPLSALTFEPHPREFFAPDAAPFRLMNAEARANRLAKLQVDHLYQLPFDAKLAALTPEAFARQVIADGLGLSHVVVGADFCFGKGRTGHVGDLERFGAEMGFGVSVVELLSNQVGEVSSTAIREALTDGRPRDAAEMLGHWHRIEGEVLHGDARGRALGYPTANMSIHALHRPRFGVYAVRVDVLSGPYAGSYDGAASIGVRPMFGENVPNCETFLFDFDGDLYGTHLSVALVAFLRDEMRFDSLNALVDQMDRDCARARDILADAPPLPFRP</sequence>
<comment type="pathway">
    <text evidence="2 15">Cofactor biosynthesis; FAD biosynthesis; FAD from FMN: step 1/1.</text>
</comment>
<keyword evidence="8 15" id="KW-0547">Nucleotide-binding</keyword>
<dbReference type="Pfam" id="PF01687">
    <property type="entry name" value="Flavokinase"/>
    <property type="match status" value="1"/>
</dbReference>
<evidence type="ECO:0000256" key="5">
    <source>
        <dbReference type="ARBA" id="ARBA00022643"/>
    </source>
</evidence>
<dbReference type="OrthoDB" id="9803667at2"/>
<dbReference type="InterPro" id="IPR015864">
    <property type="entry name" value="FAD_synthase"/>
</dbReference>
<evidence type="ECO:0000256" key="9">
    <source>
        <dbReference type="ARBA" id="ARBA00022777"/>
    </source>
</evidence>
<evidence type="ECO:0000313" key="17">
    <source>
        <dbReference type="EMBL" id="TCP26409.1"/>
    </source>
</evidence>
<organism evidence="17 18">
    <name type="scientific">Rhodovulum adriaticum</name>
    <name type="common">Rhodopseudomonas adriatica</name>
    <dbReference type="NCBI Taxonomy" id="35804"/>
    <lineage>
        <taxon>Bacteria</taxon>
        <taxon>Pseudomonadati</taxon>
        <taxon>Pseudomonadota</taxon>
        <taxon>Alphaproteobacteria</taxon>
        <taxon>Rhodobacterales</taxon>
        <taxon>Paracoccaceae</taxon>
        <taxon>Rhodovulum</taxon>
    </lineage>
</organism>
<accession>A0A4R2NW77</accession>
<evidence type="ECO:0000256" key="8">
    <source>
        <dbReference type="ARBA" id="ARBA00022741"/>
    </source>
</evidence>
<name>A0A4R2NW77_RHOAD</name>
<keyword evidence="5 15" id="KW-0288">FMN</keyword>
<comment type="catalytic activity">
    <reaction evidence="13 15">
        <text>riboflavin + ATP = FMN + ADP + H(+)</text>
        <dbReference type="Rhea" id="RHEA:14357"/>
        <dbReference type="ChEBI" id="CHEBI:15378"/>
        <dbReference type="ChEBI" id="CHEBI:30616"/>
        <dbReference type="ChEBI" id="CHEBI:57986"/>
        <dbReference type="ChEBI" id="CHEBI:58210"/>
        <dbReference type="ChEBI" id="CHEBI:456216"/>
        <dbReference type="EC" id="2.7.1.26"/>
    </reaction>
</comment>
<dbReference type="GO" id="GO:0003919">
    <property type="term" value="F:FMN adenylyltransferase activity"/>
    <property type="evidence" value="ECO:0007669"/>
    <property type="project" value="UniProtKB-UniRule"/>
</dbReference>
<evidence type="ECO:0000256" key="3">
    <source>
        <dbReference type="ARBA" id="ARBA00005201"/>
    </source>
</evidence>
<keyword evidence="12" id="KW-0511">Multifunctional enzyme</keyword>
<dbReference type="FunFam" id="3.40.50.620:FF:000021">
    <property type="entry name" value="Riboflavin biosynthesis protein"/>
    <property type="match status" value="1"/>
</dbReference>
<dbReference type="SUPFAM" id="SSF82114">
    <property type="entry name" value="Riboflavin kinase-like"/>
    <property type="match status" value="1"/>
</dbReference>
<evidence type="ECO:0000256" key="14">
    <source>
        <dbReference type="ARBA" id="ARBA00049494"/>
    </source>
</evidence>